<feature type="region of interest" description="Disordered" evidence="1">
    <location>
        <begin position="1"/>
        <end position="65"/>
    </location>
</feature>
<feature type="compositionally biased region" description="Basic and acidic residues" evidence="1">
    <location>
        <begin position="55"/>
        <end position="65"/>
    </location>
</feature>
<evidence type="ECO:0000313" key="3">
    <source>
        <dbReference type="EMBL" id="KAF2247056.1"/>
    </source>
</evidence>
<protein>
    <recommendedName>
        <fullName evidence="2">AAA+ ATPase domain-containing protein</fullName>
    </recommendedName>
</protein>
<feature type="region of interest" description="Disordered" evidence="1">
    <location>
        <begin position="945"/>
        <end position="1010"/>
    </location>
</feature>
<evidence type="ECO:0000259" key="2">
    <source>
        <dbReference type="SMART" id="SM00382"/>
    </source>
</evidence>
<feature type="region of interest" description="Disordered" evidence="1">
    <location>
        <begin position="153"/>
        <end position="176"/>
    </location>
</feature>
<dbReference type="InterPro" id="IPR054289">
    <property type="entry name" value="DUF7025"/>
</dbReference>
<gene>
    <name evidence="3" type="ORF">BU26DRAFT_520328</name>
</gene>
<reference evidence="3" key="1">
    <citation type="journal article" date="2020" name="Stud. Mycol.">
        <title>101 Dothideomycetes genomes: a test case for predicting lifestyles and emergence of pathogens.</title>
        <authorList>
            <person name="Haridas S."/>
            <person name="Albert R."/>
            <person name="Binder M."/>
            <person name="Bloem J."/>
            <person name="Labutti K."/>
            <person name="Salamov A."/>
            <person name="Andreopoulos B."/>
            <person name="Baker S."/>
            <person name="Barry K."/>
            <person name="Bills G."/>
            <person name="Bluhm B."/>
            <person name="Cannon C."/>
            <person name="Castanera R."/>
            <person name="Culley D."/>
            <person name="Daum C."/>
            <person name="Ezra D."/>
            <person name="Gonzalez J."/>
            <person name="Henrissat B."/>
            <person name="Kuo A."/>
            <person name="Liang C."/>
            <person name="Lipzen A."/>
            <person name="Lutzoni F."/>
            <person name="Magnuson J."/>
            <person name="Mondo S."/>
            <person name="Nolan M."/>
            <person name="Ohm R."/>
            <person name="Pangilinan J."/>
            <person name="Park H.-J."/>
            <person name="Ramirez L."/>
            <person name="Alfaro M."/>
            <person name="Sun H."/>
            <person name="Tritt A."/>
            <person name="Yoshinaga Y."/>
            <person name="Zwiers L.-H."/>
            <person name="Turgeon B."/>
            <person name="Goodwin S."/>
            <person name="Spatafora J."/>
            <person name="Crous P."/>
            <person name="Grigoriev I."/>
        </authorList>
    </citation>
    <scope>NUCLEOTIDE SEQUENCE</scope>
    <source>
        <strain evidence="3">CBS 122368</strain>
    </source>
</reference>
<feature type="compositionally biased region" description="Basic and acidic residues" evidence="1">
    <location>
        <begin position="165"/>
        <end position="176"/>
    </location>
</feature>
<accession>A0A6A6I9J0</accession>
<feature type="compositionally biased region" description="Low complexity" evidence="1">
    <location>
        <begin position="29"/>
        <end position="48"/>
    </location>
</feature>
<dbReference type="OrthoDB" id="10042665at2759"/>
<keyword evidence="4" id="KW-1185">Reference proteome</keyword>
<evidence type="ECO:0000313" key="4">
    <source>
        <dbReference type="Proteomes" id="UP000800094"/>
    </source>
</evidence>
<feature type="compositionally biased region" description="Basic residues" evidence="1">
    <location>
        <begin position="988"/>
        <end position="998"/>
    </location>
</feature>
<dbReference type="InterPro" id="IPR027417">
    <property type="entry name" value="P-loop_NTPase"/>
</dbReference>
<feature type="compositionally biased region" description="Basic residues" evidence="1">
    <location>
        <begin position="951"/>
        <end position="969"/>
    </location>
</feature>
<dbReference type="AlphaFoldDB" id="A0A6A6I9J0"/>
<dbReference type="Pfam" id="PF23232">
    <property type="entry name" value="AAA_lid_13"/>
    <property type="match status" value="1"/>
</dbReference>
<dbReference type="PANTHER" id="PTHR46411:SF2">
    <property type="entry name" value="AAA+ ATPASE DOMAIN-CONTAINING PROTEIN"/>
    <property type="match status" value="1"/>
</dbReference>
<dbReference type="Pfam" id="PF00004">
    <property type="entry name" value="AAA"/>
    <property type="match status" value="1"/>
</dbReference>
<feature type="region of interest" description="Disordered" evidence="1">
    <location>
        <begin position="93"/>
        <end position="113"/>
    </location>
</feature>
<dbReference type="InterPro" id="IPR003593">
    <property type="entry name" value="AAA+_ATPase"/>
</dbReference>
<proteinExistence type="predicted"/>
<dbReference type="InterPro" id="IPR003959">
    <property type="entry name" value="ATPase_AAA_core"/>
</dbReference>
<dbReference type="SUPFAM" id="SSF52540">
    <property type="entry name" value="P-loop containing nucleoside triphosphate hydrolases"/>
    <property type="match status" value="1"/>
</dbReference>
<dbReference type="EMBL" id="ML987197">
    <property type="protein sequence ID" value="KAF2247056.1"/>
    <property type="molecule type" value="Genomic_DNA"/>
</dbReference>
<feature type="compositionally biased region" description="Polar residues" evidence="1">
    <location>
        <begin position="1"/>
        <end position="28"/>
    </location>
</feature>
<dbReference type="InterPro" id="IPR056599">
    <property type="entry name" value="AAA_lid_fung"/>
</dbReference>
<feature type="domain" description="AAA+ ATPase" evidence="2">
    <location>
        <begin position="694"/>
        <end position="821"/>
    </location>
</feature>
<dbReference type="GeneID" id="54582598"/>
<evidence type="ECO:0000256" key="1">
    <source>
        <dbReference type="SAM" id="MobiDB-lite"/>
    </source>
</evidence>
<feature type="region of interest" description="Disordered" evidence="1">
    <location>
        <begin position="268"/>
        <end position="289"/>
    </location>
</feature>
<dbReference type="Pfam" id="PF22942">
    <property type="entry name" value="DUF7025"/>
    <property type="match status" value="1"/>
</dbReference>
<dbReference type="Proteomes" id="UP000800094">
    <property type="component" value="Unassembled WGS sequence"/>
</dbReference>
<feature type="region of interest" description="Disordered" evidence="1">
    <location>
        <begin position="891"/>
        <end position="910"/>
    </location>
</feature>
<name>A0A6A6I9J0_9PLEO</name>
<organism evidence="3 4">
    <name type="scientific">Trematosphaeria pertusa</name>
    <dbReference type="NCBI Taxonomy" id="390896"/>
    <lineage>
        <taxon>Eukaryota</taxon>
        <taxon>Fungi</taxon>
        <taxon>Dikarya</taxon>
        <taxon>Ascomycota</taxon>
        <taxon>Pezizomycotina</taxon>
        <taxon>Dothideomycetes</taxon>
        <taxon>Pleosporomycetidae</taxon>
        <taxon>Pleosporales</taxon>
        <taxon>Massarineae</taxon>
        <taxon>Trematosphaeriaceae</taxon>
        <taxon>Trematosphaeria</taxon>
    </lineage>
</organism>
<sequence>MPTNPPVSTATATPSISDADVQSSQDGGTQTQESDTSPSSTQSGSDEGSVGDTVQDGRETKEPRPADLELLIRSLELQYGSLLFRMNNLEWQLGNKEPPEPPEGSAGEDPSRAAIQPTLNPLYWEEFQEVPSEKNLYPIEVLVGEPVPVVGVRKHSQKHTRMHRVSKDDDVTEQSKDFHRTKKGDNDALHELHRIKGHSLPERIRLPIFTSQYLMKQILGPQSTIPHGYSRHGITMLRPYKPLLTSDKRVRSRLLELRHLIDTYEDLHRSKADASNEESDSSTDPESGCPLSFDAVNEILDDCEMTCCSHCTQALRDEVQTTKMARDILQCLLDFVDQFLVPVHESFRKRDHSRMSVSFSHLWHMFKAGDHLLMNQSIDPKHDHPWHSTLWRVLQVRGGRAQICRRYLHPPPLPPGPNGQSPPMVISPVNGVVPFVIDAYYIDFDGRRLIPVRRRFTIQPYEGERDIRKLDVYPVEYASDWQASMKSLAARGRKFVDSIYTSAVTHVEYRGVDLKTKDELDEQMIVDMEYYWRHEETQHLPYYFAPEALDTCETAHYCTPNDWEQGYCGRNTDVIVSDNYVEEEYMDEHVEGRGHVLQFTTRFENKKNFEEDDLAICSHRLFGWCLRSRKWAAVLVDNIVKVHRGREDIIFDQLVLPSETKRIIQAQVQEHFRKKGSRANDHERDLDIVSGKGQGLMILLHGAPGVGKTATAECVADLVQRPLYPLTCGDLGSNAKEIEDSLSFHLYSASRWDCVMLLDEADVFMAKRTRDDYGRNATVSVFLRMLEYYKGILFLTTNRIGTFDEAFKSRIHLSLFYPNFDEQDTVDVWKVFIRRTKKANGSRPNFHIDSKSIKSFAREHYNATPEGARWNGRQIRNAFHTALAMAEYEARSKQKGFDPTDPDGYSKDSDVKVELGRSQFEVVARTVELFDEYMKDTLGNTYEEKMEHEKIRKTKFRSREKKKGKKSKSKRYDSDSSSSKSSVEDRRKSKKKESHAKKKNDSSDSDSDSD</sequence>
<dbReference type="PANTHER" id="PTHR46411">
    <property type="entry name" value="FAMILY ATPASE, PUTATIVE-RELATED"/>
    <property type="match status" value="1"/>
</dbReference>
<dbReference type="Gene3D" id="3.40.50.300">
    <property type="entry name" value="P-loop containing nucleotide triphosphate hydrolases"/>
    <property type="match status" value="1"/>
</dbReference>
<dbReference type="GO" id="GO:0005524">
    <property type="term" value="F:ATP binding"/>
    <property type="evidence" value="ECO:0007669"/>
    <property type="project" value="InterPro"/>
</dbReference>
<dbReference type="GO" id="GO:0016887">
    <property type="term" value="F:ATP hydrolysis activity"/>
    <property type="evidence" value="ECO:0007669"/>
    <property type="project" value="InterPro"/>
</dbReference>
<dbReference type="RefSeq" id="XP_033682060.1">
    <property type="nucleotide sequence ID" value="XM_033829268.1"/>
</dbReference>
<feature type="compositionally biased region" description="Basic residues" evidence="1">
    <location>
        <begin position="153"/>
        <end position="164"/>
    </location>
</feature>
<dbReference type="SMART" id="SM00382">
    <property type="entry name" value="AAA"/>
    <property type="match status" value="1"/>
</dbReference>